<dbReference type="Proteomes" id="UP001595791">
    <property type="component" value="Unassembled WGS sequence"/>
</dbReference>
<sequence length="201" mass="22288">MIRLVLGLWLLLAGFAVSAADLATSVKGRLADAPLLRGQFDQQKTVRGFKKPLASSGDFLLWRGRGVLWHTRQPFELSMTLTPDALSARQGEAAYRLDAGQEPGLRAVNELLFALLSGDMAALQRRFRVEGELVGNSGWKLLLTPLDAQLARLLRRVELEGDRYVRRVRLEESNGDASLIRFEQLAEAPPATPDEARRLGQ</sequence>
<dbReference type="Pfam" id="PF19574">
    <property type="entry name" value="LolA_3"/>
    <property type="match status" value="1"/>
</dbReference>
<reference evidence="4" key="1">
    <citation type="journal article" date="2019" name="Int. J. Syst. Evol. Microbiol.">
        <title>The Global Catalogue of Microorganisms (GCM) 10K type strain sequencing project: providing services to taxonomists for standard genome sequencing and annotation.</title>
        <authorList>
            <consortium name="The Broad Institute Genomics Platform"/>
            <consortium name="The Broad Institute Genome Sequencing Center for Infectious Disease"/>
            <person name="Wu L."/>
            <person name="Ma J."/>
        </authorList>
    </citation>
    <scope>NUCLEOTIDE SEQUENCE [LARGE SCALE GENOMIC DNA]</scope>
    <source>
        <strain evidence="4">LMG 29894</strain>
    </source>
</reference>
<dbReference type="Gene3D" id="2.50.20.10">
    <property type="entry name" value="Lipoprotein localisation LolA/LolB/LppX"/>
    <property type="match status" value="1"/>
</dbReference>
<evidence type="ECO:0000256" key="1">
    <source>
        <dbReference type="ARBA" id="ARBA00022729"/>
    </source>
</evidence>
<dbReference type="InterPro" id="IPR004564">
    <property type="entry name" value="OM_lipoprot_carrier_LolA-like"/>
</dbReference>
<protein>
    <submittedName>
        <fullName evidence="3">Outer membrane lipoprotein carrier protein LolA</fullName>
    </submittedName>
</protein>
<keyword evidence="3" id="KW-0449">Lipoprotein</keyword>
<keyword evidence="4" id="KW-1185">Reference proteome</keyword>
<comment type="caution">
    <text evidence="3">The sequence shown here is derived from an EMBL/GenBank/DDBJ whole genome shotgun (WGS) entry which is preliminary data.</text>
</comment>
<accession>A0ABV8MUE8</accession>
<keyword evidence="1 2" id="KW-0732">Signal</keyword>
<dbReference type="EMBL" id="JBHSBU010000001">
    <property type="protein sequence ID" value="MFC4160465.1"/>
    <property type="molecule type" value="Genomic_DNA"/>
</dbReference>
<proteinExistence type="predicted"/>
<evidence type="ECO:0000313" key="4">
    <source>
        <dbReference type="Proteomes" id="UP001595791"/>
    </source>
</evidence>
<dbReference type="RefSeq" id="WP_378165326.1">
    <property type="nucleotide sequence ID" value="NZ_JBHSBU010000001.1"/>
</dbReference>
<feature type="signal peptide" evidence="2">
    <location>
        <begin position="1"/>
        <end position="19"/>
    </location>
</feature>
<dbReference type="CDD" id="cd16325">
    <property type="entry name" value="LolA"/>
    <property type="match status" value="1"/>
</dbReference>
<organism evidence="3 4">
    <name type="scientific">Chitinimonas lacunae</name>
    <dbReference type="NCBI Taxonomy" id="1963018"/>
    <lineage>
        <taxon>Bacteria</taxon>
        <taxon>Pseudomonadati</taxon>
        <taxon>Pseudomonadota</taxon>
        <taxon>Betaproteobacteria</taxon>
        <taxon>Neisseriales</taxon>
        <taxon>Chitinibacteraceae</taxon>
        <taxon>Chitinimonas</taxon>
    </lineage>
</organism>
<evidence type="ECO:0000256" key="2">
    <source>
        <dbReference type="SAM" id="SignalP"/>
    </source>
</evidence>
<evidence type="ECO:0000313" key="3">
    <source>
        <dbReference type="EMBL" id="MFC4160465.1"/>
    </source>
</evidence>
<dbReference type="InterPro" id="IPR029046">
    <property type="entry name" value="LolA/LolB/LppX"/>
</dbReference>
<name>A0ABV8MUE8_9NEIS</name>
<feature type="chain" id="PRO_5046241610" evidence="2">
    <location>
        <begin position="20"/>
        <end position="201"/>
    </location>
</feature>
<gene>
    <name evidence="3" type="ORF">ACFOW7_14070</name>
</gene>
<dbReference type="SUPFAM" id="SSF89392">
    <property type="entry name" value="Prokaryotic lipoproteins and lipoprotein localization factors"/>
    <property type="match status" value="1"/>
</dbReference>